<name>A0ABV8I4K2_9ACTN</name>
<accession>A0ABV8I4K2</accession>
<dbReference type="InterPro" id="IPR023393">
    <property type="entry name" value="START-like_dom_sf"/>
</dbReference>
<organism evidence="3 4">
    <name type="scientific">Planomonospora corallina</name>
    <dbReference type="NCBI Taxonomy" id="1806052"/>
    <lineage>
        <taxon>Bacteria</taxon>
        <taxon>Bacillati</taxon>
        <taxon>Actinomycetota</taxon>
        <taxon>Actinomycetes</taxon>
        <taxon>Streptosporangiales</taxon>
        <taxon>Streptosporangiaceae</taxon>
        <taxon>Planomonospora</taxon>
    </lineage>
</organism>
<keyword evidence="4" id="KW-1185">Reference proteome</keyword>
<dbReference type="EMBL" id="JBHSBM010000011">
    <property type="protein sequence ID" value="MFC4057849.1"/>
    <property type="molecule type" value="Genomic_DNA"/>
</dbReference>
<feature type="transmembrane region" description="Helical" evidence="2">
    <location>
        <begin position="280"/>
        <end position="297"/>
    </location>
</feature>
<proteinExistence type="predicted"/>
<dbReference type="SUPFAM" id="SSF55961">
    <property type="entry name" value="Bet v1-like"/>
    <property type="match status" value="1"/>
</dbReference>
<evidence type="ECO:0000256" key="2">
    <source>
        <dbReference type="SAM" id="Phobius"/>
    </source>
</evidence>
<dbReference type="CDD" id="cd07823">
    <property type="entry name" value="SRPBCC_5"/>
    <property type="match status" value="1"/>
</dbReference>
<evidence type="ECO:0000313" key="3">
    <source>
        <dbReference type="EMBL" id="MFC4057849.1"/>
    </source>
</evidence>
<dbReference type="InterPro" id="IPR010419">
    <property type="entry name" value="CO_DH_gsu"/>
</dbReference>
<feature type="compositionally biased region" description="Gly residues" evidence="1">
    <location>
        <begin position="198"/>
        <end position="214"/>
    </location>
</feature>
<keyword evidence="2" id="KW-0812">Transmembrane</keyword>
<dbReference type="Pfam" id="PF06240">
    <property type="entry name" value="COXG"/>
    <property type="match status" value="1"/>
</dbReference>
<dbReference type="Gene3D" id="3.30.530.20">
    <property type="match status" value="1"/>
</dbReference>
<feature type="region of interest" description="Disordered" evidence="1">
    <location>
        <begin position="175"/>
        <end position="263"/>
    </location>
</feature>
<evidence type="ECO:0000256" key="1">
    <source>
        <dbReference type="SAM" id="MobiDB-lite"/>
    </source>
</evidence>
<gene>
    <name evidence="3" type="ORF">ACFOWE_06060</name>
</gene>
<keyword evidence="2" id="KW-0472">Membrane</keyword>
<sequence>MTMRFEHEFTVPVPVEQAWAVLLDVERVAPCLPGAALESVEGDSFTGRLKVKVGPITVTYRGSAAFEDVDKDTHTAVLKASGKEARGSGTASATVTARLRPEGEETRVSVETSFAVTGRPAQFGRGVMAEVGAKLIDRFAAALADLLAEGSAAEPSARPAEAAGVTGVVAEPAGSAAGPVGGPDQAPVAAPAPAAGSTGTGGSPGEGAGPGEPGGKAHPVRHLTAVPSPGREPLPAGQASAAQDRRQETHPGGTARTSRTPDEEALDLLEVAGVPLLRRAAPAAAVLAGLALLAWLARRVLHARR</sequence>
<dbReference type="Proteomes" id="UP001595850">
    <property type="component" value="Unassembled WGS sequence"/>
</dbReference>
<comment type="caution">
    <text evidence="3">The sequence shown here is derived from an EMBL/GenBank/DDBJ whole genome shotgun (WGS) entry which is preliminary data.</text>
</comment>
<dbReference type="RefSeq" id="WP_377285954.1">
    <property type="nucleotide sequence ID" value="NZ_JBHSBM010000011.1"/>
</dbReference>
<protein>
    <submittedName>
        <fullName evidence="3">SRPBCC family protein</fullName>
    </submittedName>
</protein>
<feature type="compositionally biased region" description="Low complexity" evidence="1">
    <location>
        <begin position="175"/>
        <end position="197"/>
    </location>
</feature>
<keyword evidence="2" id="KW-1133">Transmembrane helix</keyword>
<dbReference type="PANTHER" id="PTHR38588">
    <property type="entry name" value="BLL0334 PROTEIN"/>
    <property type="match status" value="1"/>
</dbReference>
<reference evidence="4" key="1">
    <citation type="journal article" date="2019" name="Int. J. Syst. Evol. Microbiol.">
        <title>The Global Catalogue of Microorganisms (GCM) 10K type strain sequencing project: providing services to taxonomists for standard genome sequencing and annotation.</title>
        <authorList>
            <consortium name="The Broad Institute Genomics Platform"/>
            <consortium name="The Broad Institute Genome Sequencing Center for Infectious Disease"/>
            <person name="Wu L."/>
            <person name="Ma J."/>
        </authorList>
    </citation>
    <scope>NUCLEOTIDE SEQUENCE [LARGE SCALE GENOMIC DNA]</scope>
    <source>
        <strain evidence="4">TBRC 4489</strain>
    </source>
</reference>
<evidence type="ECO:0000313" key="4">
    <source>
        <dbReference type="Proteomes" id="UP001595850"/>
    </source>
</evidence>
<dbReference type="PANTHER" id="PTHR38588:SF1">
    <property type="entry name" value="BLL0334 PROTEIN"/>
    <property type="match status" value="1"/>
</dbReference>